<evidence type="ECO:0000313" key="3">
    <source>
        <dbReference type="Proteomes" id="UP000177515"/>
    </source>
</evidence>
<proteinExistence type="predicted"/>
<reference evidence="2 3" key="1">
    <citation type="submission" date="2016-10" db="EMBL/GenBank/DDBJ databases">
        <title>Complete genome sequences of three Cupriavidus strains isolated from various Malaysian environments.</title>
        <authorList>
            <person name="Abdullah A.A.-A."/>
            <person name="Shafie N.A.H."/>
            <person name="Lau N.S."/>
        </authorList>
    </citation>
    <scope>NUCLEOTIDE SEQUENCE [LARGE SCALE GENOMIC DNA]</scope>
    <source>
        <strain evidence="2 3">USMAA1020</strain>
    </source>
</reference>
<name>A0ABN4TPG8_9BURK</name>
<dbReference type="EMBL" id="CP017755">
    <property type="protein sequence ID" value="AOZ09193.1"/>
    <property type="molecule type" value="Genomic_DNA"/>
</dbReference>
<dbReference type="RefSeq" id="WP_071020895.1">
    <property type="nucleotide sequence ID" value="NZ_CP017755.1"/>
</dbReference>
<accession>A0ABN4TPG8</accession>
<feature type="region of interest" description="Disordered" evidence="1">
    <location>
        <begin position="134"/>
        <end position="153"/>
    </location>
</feature>
<feature type="compositionally biased region" description="Low complexity" evidence="1">
    <location>
        <begin position="134"/>
        <end position="144"/>
    </location>
</feature>
<evidence type="ECO:0000313" key="2">
    <source>
        <dbReference type="EMBL" id="AOZ09193.1"/>
    </source>
</evidence>
<organism evidence="2 3">
    <name type="scientific">Cupriavidus malaysiensis</name>
    <dbReference type="NCBI Taxonomy" id="367825"/>
    <lineage>
        <taxon>Bacteria</taxon>
        <taxon>Pseudomonadati</taxon>
        <taxon>Pseudomonadota</taxon>
        <taxon>Betaproteobacteria</taxon>
        <taxon>Burkholderiales</taxon>
        <taxon>Burkholderiaceae</taxon>
        <taxon>Cupriavidus</taxon>
    </lineage>
</organism>
<sequence>MNHPDWNEHGRRQQLARFGYRTDAQAPAPLAFDAEWSRLQADFPCPPGQRVPTYAALDTAAAELARQYMRDRFQLDSLLNQCDAIHADIVALGPHPEVVERYASARDAFEDAVERFGVLRGRLQSALAAAATAGDAPGAGAPADIIRPSKEDS</sequence>
<gene>
    <name evidence="2" type="ORF">BKK80_25595</name>
</gene>
<evidence type="ECO:0000256" key="1">
    <source>
        <dbReference type="SAM" id="MobiDB-lite"/>
    </source>
</evidence>
<keyword evidence="3" id="KW-1185">Reference proteome</keyword>
<protein>
    <submittedName>
        <fullName evidence="2">Uncharacterized protein</fullName>
    </submittedName>
</protein>
<dbReference type="Proteomes" id="UP000177515">
    <property type="component" value="Chromosome 2"/>
</dbReference>